<name>A0AC61N107_9FIRM</name>
<keyword evidence="1" id="KW-0378">Hydrolase</keyword>
<reference evidence="1 2" key="1">
    <citation type="journal article" date="2022" name="Int. J. Syst. Evol. Microbiol.">
        <title>Miniphocaeibacter halophilus sp. nov., an ammonium-tolerant acetate-producing bacterium isolated from a biogas system.</title>
        <authorList>
            <person name="Schnurer A."/>
            <person name="Singh A."/>
            <person name="Bi S."/>
            <person name="Qiao W."/>
            <person name="Westerholm M."/>
        </authorList>
    </citation>
    <scope>NUCLEOTIDE SEQUENCE [LARGE SCALE GENOMIC DNA]</scope>
    <source>
        <strain evidence="1 2">AMB_01</strain>
    </source>
</reference>
<sequence>MNIEKLIKLAYTAREKAYTPYSNFKVGAAVVTENNNIYSGCNIENAAYSPSICAERTAIFKAISEGESKIKLIVIVGTNDFTYPCGVCRQVIKEFAKDTCKIIVANNKMEYKTFTLDELLPYSFGPEDLRR</sequence>
<dbReference type="EMBL" id="CP066744">
    <property type="protein sequence ID" value="QQK07673.1"/>
    <property type="molecule type" value="Genomic_DNA"/>
</dbReference>
<gene>
    <name evidence="1" type="primary">cdd</name>
    <name evidence="1" type="ORF">JFY71_10335</name>
</gene>
<dbReference type="Proteomes" id="UP000595814">
    <property type="component" value="Chromosome"/>
</dbReference>
<proteinExistence type="predicted"/>
<dbReference type="EC" id="3.5.4.5" evidence="1"/>
<keyword evidence="2" id="KW-1185">Reference proteome</keyword>
<protein>
    <submittedName>
        <fullName evidence="1">Cytidine deaminase</fullName>
        <ecNumber evidence="1">3.5.4.5</ecNumber>
    </submittedName>
</protein>
<evidence type="ECO:0000313" key="1">
    <source>
        <dbReference type="EMBL" id="QQK07673.1"/>
    </source>
</evidence>
<evidence type="ECO:0000313" key="2">
    <source>
        <dbReference type="Proteomes" id="UP000595814"/>
    </source>
</evidence>
<accession>A0AC61N107</accession>
<organism evidence="1 2">
    <name type="scientific">Miniphocaeibacter halophilus</name>
    <dbReference type="NCBI Taxonomy" id="2931922"/>
    <lineage>
        <taxon>Bacteria</taxon>
        <taxon>Bacillati</taxon>
        <taxon>Bacillota</taxon>
        <taxon>Tissierellia</taxon>
        <taxon>Tissierellales</taxon>
        <taxon>Peptoniphilaceae</taxon>
        <taxon>Miniphocaeibacter</taxon>
    </lineage>
</organism>